<evidence type="ECO:0000256" key="3">
    <source>
        <dbReference type="ARBA" id="ARBA00022490"/>
    </source>
</evidence>
<dbReference type="AlphaFoldDB" id="A0A4P6YCE2"/>
<dbReference type="RefSeq" id="WP_133275549.1">
    <property type="nucleotide sequence ID" value="NZ_CP037933.1"/>
</dbReference>
<keyword evidence="3" id="KW-0963">Cytoplasm</keyword>
<dbReference type="InterPro" id="IPR025526">
    <property type="entry name" value="DsrC-like_dom_sf"/>
</dbReference>
<name>A0A4P6YCE2_9FLAO</name>
<dbReference type="GO" id="GO:0097163">
    <property type="term" value="F:sulfur carrier activity"/>
    <property type="evidence" value="ECO:0007669"/>
    <property type="project" value="TreeGrafter"/>
</dbReference>
<accession>A0A4P6YCE2</accession>
<dbReference type="PIRSF" id="PIRSF006223">
    <property type="entry name" value="DsrC_TusE"/>
    <property type="match status" value="1"/>
</dbReference>
<dbReference type="OrthoDB" id="9786347at2"/>
<comment type="similarity">
    <text evidence="2">Belongs to the DsrC/TusE family.</text>
</comment>
<evidence type="ECO:0000313" key="5">
    <source>
        <dbReference type="EMBL" id="QBN18020.1"/>
    </source>
</evidence>
<proteinExistence type="inferred from homology"/>
<dbReference type="PANTHER" id="PTHR37010">
    <property type="entry name" value="SULFURTRANSFERASE TUSE"/>
    <property type="match status" value="1"/>
</dbReference>
<evidence type="ECO:0000313" key="6">
    <source>
        <dbReference type="Proteomes" id="UP000291124"/>
    </source>
</evidence>
<feature type="active site" description="Cysteine persulfide intermediate" evidence="4">
    <location>
        <position position="102"/>
    </location>
</feature>
<dbReference type="EMBL" id="CP037933">
    <property type="protein sequence ID" value="QBN18020.1"/>
    <property type="molecule type" value="Genomic_DNA"/>
</dbReference>
<dbReference type="Pfam" id="PF04358">
    <property type="entry name" value="DsrC"/>
    <property type="match status" value="1"/>
</dbReference>
<dbReference type="InterPro" id="IPR043163">
    <property type="entry name" value="DsrC-like_N"/>
</dbReference>
<dbReference type="NCBIfam" id="TIGR03342">
    <property type="entry name" value="dsrC_tusE_dsvC"/>
    <property type="match status" value="1"/>
</dbReference>
<dbReference type="Proteomes" id="UP000291124">
    <property type="component" value="Chromosome"/>
</dbReference>
<comment type="subcellular location">
    <subcellularLocation>
        <location evidence="1">Cytoplasm</location>
    </subcellularLocation>
</comment>
<keyword evidence="6" id="KW-1185">Reference proteome</keyword>
<sequence length="103" mass="11484">MEKVYAGQTVSVDKEGYLTDLAQWNKDIAIEIGKEVGINELTDKHFEVLAYLQDQQRKEVALSIRGVGKSGIVDIKQLYELFPKGPLKFSSKMAGIPKPKSCI</sequence>
<dbReference type="KEGG" id="fnk:E1750_04105"/>
<reference evidence="6" key="1">
    <citation type="submission" date="2019-03" db="EMBL/GenBank/DDBJ databases">
        <title>Flavobacterium sp.</title>
        <authorList>
            <person name="Kim H."/>
        </authorList>
    </citation>
    <scope>NUCLEOTIDE SEQUENCE [LARGE SCALE GENOMIC DNA]</scope>
    <source>
        <strain evidence="6">GS13</strain>
    </source>
</reference>
<gene>
    <name evidence="5" type="primary">tusE</name>
    <name evidence="5" type="ORF">E1750_04105</name>
</gene>
<dbReference type="InterPro" id="IPR042072">
    <property type="entry name" value="DsrC-like_C"/>
</dbReference>
<dbReference type="InterPro" id="IPR007453">
    <property type="entry name" value="DsrC/TusE"/>
</dbReference>
<dbReference type="Gene3D" id="3.30.1420.10">
    <property type="match status" value="1"/>
</dbReference>
<dbReference type="SUPFAM" id="SSF69721">
    <property type="entry name" value="DsrC, the gamma subunit of dissimilatory sulfite reductase"/>
    <property type="match status" value="1"/>
</dbReference>
<protein>
    <submittedName>
        <fullName evidence="5">TusE/DsrC/DsvC family sulfur relay protein</fullName>
    </submittedName>
</protein>
<dbReference type="GO" id="GO:0005737">
    <property type="term" value="C:cytoplasm"/>
    <property type="evidence" value="ECO:0007669"/>
    <property type="project" value="UniProtKB-SubCell"/>
</dbReference>
<dbReference type="PANTHER" id="PTHR37010:SF1">
    <property type="entry name" value="SULFURTRANSFERASE TUSE"/>
    <property type="match status" value="1"/>
</dbReference>
<dbReference type="Gene3D" id="1.10.10.370">
    <property type="entry name" value="DsrC-like protein, C-terminal domain"/>
    <property type="match status" value="1"/>
</dbReference>
<evidence type="ECO:0000256" key="4">
    <source>
        <dbReference type="PIRSR" id="PIRSR006223-50"/>
    </source>
</evidence>
<dbReference type="GO" id="GO:0002143">
    <property type="term" value="P:tRNA wobble position uridine thiolation"/>
    <property type="evidence" value="ECO:0007669"/>
    <property type="project" value="TreeGrafter"/>
</dbReference>
<evidence type="ECO:0000256" key="2">
    <source>
        <dbReference type="ARBA" id="ARBA00005718"/>
    </source>
</evidence>
<evidence type="ECO:0000256" key="1">
    <source>
        <dbReference type="ARBA" id="ARBA00004496"/>
    </source>
</evidence>
<organism evidence="5 6">
    <name type="scientific">Flavobacterium nackdongense</name>
    <dbReference type="NCBI Taxonomy" id="2547394"/>
    <lineage>
        <taxon>Bacteria</taxon>
        <taxon>Pseudomonadati</taxon>
        <taxon>Bacteroidota</taxon>
        <taxon>Flavobacteriia</taxon>
        <taxon>Flavobacteriales</taxon>
        <taxon>Flavobacteriaceae</taxon>
        <taxon>Flavobacterium</taxon>
    </lineage>
</organism>